<dbReference type="Proteomes" id="UP001054945">
    <property type="component" value="Unassembled WGS sequence"/>
</dbReference>
<feature type="compositionally biased region" description="Polar residues" evidence="1">
    <location>
        <begin position="38"/>
        <end position="47"/>
    </location>
</feature>
<name>A0AAV4MYX0_CAEEX</name>
<keyword evidence="3" id="KW-1185">Reference proteome</keyword>
<sequence length="83" mass="9347">MYGKSECFFPAVDGAPAEDGIQPDGHQRSGHRLPGEGTHQSTTAHGQRQQDTRQERIASKRVFAFEDYFAKINPFRLNSLLSR</sequence>
<evidence type="ECO:0000313" key="2">
    <source>
        <dbReference type="EMBL" id="GIX77160.1"/>
    </source>
</evidence>
<comment type="caution">
    <text evidence="2">The sequence shown here is derived from an EMBL/GenBank/DDBJ whole genome shotgun (WGS) entry which is preliminary data.</text>
</comment>
<protein>
    <submittedName>
        <fullName evidence="2">Uncharacterized protein</fullName>
    </submittedName>
</protein>
<accession>A0AAV4MYX0</accession>
<organism evidence="2 3">
    <name type="scientific">Caerostris extrusa</name>
    <name type="common">Bark spider</name>
    <name type="synonym">Caerostris bankana</name>
    <dbReference type="NCBI Taxonomy" id="172846"/>
    <lineage>
        <taxon>Eukaryota</taxon>
        <taxon>Metazoa</taxon>
        <taxon>Ecdysozoa</taxon>
        <taxon>Arthropoda</taxon>
        <taxon>Chelicerata</taxon>
        <taxon>Arachnida</taxon>
        <taxon>Araneae</taxon>
        <taxon>Araneomorphae</taxon>
        <taxon>Entelegynae</taxon>
        <taxon>Araneoidea</taxon>
        <taxon>Araneidae</taxon>
        <taxon>Caerostris</taxon>
    </lineage>
</organism>
<gene>
    <name evidence="2" type="ORF">CEXT_531781</name>
</gene>
<evidence type="ECO:0000256" key="1">
    <source>
        <dbReference type="SAM" id="MobiDB-lite"/>
    </source>
</evidence>
<reference evidence="2 3" key="1">
    <citation type="submission" date="2021-06" db="EMBL/GenBank/DDBJ databases">
        <title>Caerostris extrusa draft genome.</title>
        <authorList>
            <person name="Kono N."/>
            <person name="Arakawa K."/>
        </authorList>
    </citation>
    <scope>NUCLEOTIDE SEQUENCE [LARGE SCALE GENOMIC DNA]</scope>
</reference>
<dbReference type="EMBL" id="BPLR01002727">
    <property type="protein sequence ID" value="GIX77160.1"/>
    <property type="molecule type" value="Genomic_DNA"/>
</dbReference>
<evidence type="ECO:0000313" key="3">
    <source>
        <dbReference type="Proteomes" id="UP001054945"/>
    </source>
</evidence>
<proteinExistence type="predicted"/>
<feature type="region of interest" description="Disordered" evidence="1">
    <location>
        <begin position="13"/>
        <end position="54"/>
    </location>
</feature>
<dbReference type="AlphaFoldDB" id="A0AAV4MYX0"/>